<dbReference type="InterPro" id="IPR003235">
    <property type="entry name" value="Nem_insulin-like_b-type"/>
</dbReference>
<evidence type="ECO:0000256" key="1">
    <source>
        <dbReference type="ARBA" id="ARBA00004613"/>
    </source>
</evidence>
<accession>A0A6A5FU04</accession>
<evidence type="ECO:0000256" key="5">
    <source>
        <dbReference type="ARBA" id="ARBA00023157"/>
    </source>
</evidence>
<name>A0A6A5FU04_CAERE</name>
<dbReference type="GO" id="GO:0005576">
    <property type="term" value="C:extracellular region"/>
    <property type="evidence" value="ECO:0007669"/>
    <property type="project" value="UniProtKB-SubCell"/>
</dbReference>
<evidence type="ECO:0000256" key="3">
    <source>
        <dbReference type="ARBA" id="ARBA00022525"/>
    </source>
</evidence>
<dbReference type="InterPro" id="IPR052335">
    <property type="entry name" value="Insulin-like_regulatory"/>
</dbReference>
<keyword evidence="3" id="KW-0964">Secreted</keyword>
<dbReference type="SUPFAM" id="SSF56994">
    <property type="entry name" value="Insulin-like"/>
    <property type="match status" value="1"/>
</dbReference>
<dbReference type="Gene3D" id="1.10.100.10">
    <property type="entry name" value="Insulin-like"/>
    <property type="match status" value="1"/>
</dbReference>
<reference evidence="7 8" key="1">
    <citation type="submission" date="2019-12" db="EMBL/GenBank/DDBJ databases">
        <title>Chromosome-level assembly of the Caenorhabditis remanei genome.</title>
        <authorList>
            <person name="Teterina A.A."/>
            <person name="Willis J.H."/>
            <person name="Phillips P.C."/>
        </authorList>
    </citation>
    <scope>NUCLEOTIDE SEQUENCE [LARGE SCALE GENOMIC DNA]</scope>
    <source>
        <strain evidence="7 8">PX506</strain>
        <tissue evidence="7">Whole organism</tissue>
    </source>
</reference>
<evidence type="ECO:0000256" key="2">
    <source>
        <dbReference type="ARBA" id="ARBA00009034"/>
    </source>
</evidence>
<dbReference type="PANTHER" id="PTHR33893">
    <property type="entry name" value="INSULIN RELATED-RELATED-RELATED"/>
    <property type="match status" value="1"/>
</dbReference>
<comment type="caution">
    <text evidence="7">The sequence shown here is derived from an EMBL/GenBank/DDBJ whole genome shotgun (WGS) entry which is preliminary data.</text>
</comment>
<gene>
    <name evidence="7" type="ORF">GCK72_022436</name>
</gene>
<comment type="subcellular location">
    <subcellularLocation>
        <location evidence="1">Secreted</location>
    </subcellularLocation>
</comment>
<organism evidence="7 8">
    <name type="scientific">Caenorhabditis remanei</name>
    <name type="common">Caenorhabditis vulgaris</name>
    <dbReference type="NCBI Taxonomy" id="31234"/>
    <lineage>
        <taxon>Eukaryota</taxon>
        <taxon>Metazoa</taxon>
        <taxon>Ecdysozoa</taxon>
        <taxon>Nematoda</taxon>
        <taxon>Chromadorea</taxon>
        <taxon>Rhabditida</taxon>
        <taxon>Rhabditina</taxon>
        <taxon>Rhabditomorpha</taxon>
        <taxon>Rhabditoidea</taxon>
        <taxon>Rhabditidae</taxon>
        <taxon>Peloderinae</taxon>
        <taxon>Caenorhabditis</taxon>
    </lineage>
</organism>
<evidence type="ECO:0000256" key="6">
    <source>
        <dbReference type="SAM" id="MobiDB-lite"/>
    </source>
</evidence>
<comment type="similarity">
    <text evidence="2">Belongs to the insulin family.</text>
</comment>
<sequence>MSKSMEKAIGLMFMRGIEKAEQEKLKKKKIRDSKTLCVGSYSRSHDGSGPGAPQGPVKNQRIPGGPRGRHCGRRVATFVMQVCGQICEPNFAYELATQCCSQKCDADTVKKVCCFSYTPTPPSGLRSPMYL</sequence>
<keyword evidence="4" id="KW-0732">Signal</keyword>
<dbReference type="KEGG" id="crq:GCK72_022436"/>
<dbReference type="GO" id="GO:0005179">
    <property type="term" value="F:hormone activity"/>
    <property type="evidence" value="ECO:0007669"/>
    <property type="project" value="InterPro"/>
</dbReference>
<keyword evidence="5" id="KW-1015">Disulfide bond</keyword>
<dbReference type="Proteomes" id="UP000483820">
    <property type="component" value="Chromosome X"/>
</dbReference>
<dbReference type="AlphaFoldDB" id="A0A6A5FU04"/>
<evidence type="ECO:0000313" key="7">
    <source>
        <dbReference type="EMBL" id="KAF1745986.1"/>
    </source>
</evidence>
<dbReference type="CTD" id="78777434"/>
<evidence type="ECO:0000313" key="8">
    <source>
        <dbReference type="Proteomes" id="UP000483820"/>
    </source>
</evidence>
<protein>
    <submittedName>
        <fullName evidence="7">Uncharacterized protein</fullName>
    </submittedName>
</protein>
<dbReference type="GeneID" id="78777434"/>
<dbReference type="EMBL" id="WUAV01000006">
    <property type="protein sequence ID" value="KAF1745986.1"/>
    <property type="molecule type" value="Genomic_DNA"/>
</dbReference>
<dbReference type="Pfam" id="PF03488">
    <property type="entry name" value="Ins_beta"/>
    <property type="match status" value="1"/>
</dbReference>
<dbReference type="InterPro" id="IPR036438">
    <property type="entry name" value="Insulin-like_sf"/>
</dbReference>
<feature type="region of interest" description="Disordered" evidence="6">
    <location>
        <begin position="39"/>
        <end position="68"/>
    </location>
</feature>
<dbReference type="RefSeq" id="XP_053578390.1">
    <property type="nucleotide sequence ID" value="XM_053734824.1"/>
</dbReference>
<proteinExistence type="inferred from homology"/>
<evidence type="ECO:0000256" key="4">
    <source>
        <dbReference type="ARBA" id="ARBA00022729"/>
    </source>
</evidence>